<dbReference type="PANTHER" id="PTHR41299:SF1">
    <property type="entry name" value="THIAMINE PYROPHOSPHOKINASE"/>
    <property type="match status" value="1"/>
</dbReference>
<dbReference type="GO" id="GO:0016301">
    <property type="term" value="F:kinase activity"/>
    <property type="evidence" value="ECO:0007669"/>
    <property type="project" value="UniProtKB-KW"/>
</dbReference>
<feature type="domain" description="Thiamin pyrophosphokinase thiamin-binding" evidence="6">
    <location>
        <begin position="125"/>
        <end position="205"/>
    </location>
</feature>
<dbReference type="CDD" id="cd07995">
    <property type="entry name" value="TPK"/>
    <property type="match status" value="1"/>
</dbReference>
<dbReference type="InterPro" id="IPR007371">
    <property type="entry name" value="TPK_catalytic"/>
</dbReference>
<accession>A0A9D1CP77</accession>
<organism evidence="7 8">
    <name type="scientific">Candidatus Avoscillospira stercorigallinarum</name>
    <dbReference type="NCBI Taxonomy" id="2840708"/>
    <lineage>
        <taxon>Bacteria</taxon>
        <taxon>Bacillati</taxon>
        <taxon>Bacillota</taxon>
        <taxon>Clostridia</taxon>
        <taxon>Eubacteriales</taxon>
        <taxon>Oscillospiraceae</taxon>
        <taxon>Oscillospiraceae incertae sedis</taxon>
        <taxon>Candidatus Avoscillospira</taxon>
    </lineage>
</organism>
<dbReference type="InterPro" id="IPR006282">
    <property type="entry name" value="Thi_PPkinase"/>
</dbReference>
<evidence type="ECO:0000313" key="8">
    <source>
        <dbReference type="Proteomes" id="UP000886874"/>
    </source>
</evidence>
<keyword evidence="4" id="KW-0067">ATP-binding</keyword>
<dbReference type="GO" id="GO:0004788">
    <property type="term" value="F:thiamine diphosphokinase activity"/>
    <property type="evidence" value="ECO:0007669"/>
    <property type="project" value="UniProtKB-UniRule"/>
</dbReference>
<keyword evidence="1 7" id="KW-0808">Transferase</keyword>
<reference evidence="7" key="1">
    <citation type="submission" date="2020-10" db="EMBL/GenBank/DDBJ databases">
        <authorList>
            <person name="Gilroy R."/>
        </authorList>
    </citation>
    <scope>NUCLEOTIDE SEQUENCE</scope>
    <source>
        <strain evidence="7">ChiSjej2B20-13462</strain>
    </source>
</reference>
<dbReference type="Pfam" id="PF04263">
    <property type="entry name" value="TPK_catalytic"/>
    <property type="match status" value="1"/>
</dbReference>
<dbReference type="InterPro" id="IPR036759">
    <property type="entry name" value="TPK_catalytic_sf"/>
</dbReference>
<dbReference type="SMART" id="SM00983">
    <property type="entry name" value="TPK_B1_binding"/>
    <property type="match status" value="1"/>
</dbReference>
<proteinExistence type="predicted"/>
<dbReference type="Pfam" id="PF04265">
    <property type="entry name" value="TPK_B1_binding"/>
    <property type="match status" value="1"/>
</dbReference>
<dbReference type="Proteomes" id="UP000886874">
    <property type="component" value="Unassembled WGS sequence"/>
</dbReference>
<dbReference type="SUPFAM" id="SSF63999">
    <property type="entry name" value="Thiamin pyrophosphokinase, catalytic domain"/>
    <property type="match status" value="1"/>
</dbReference>
<gene>
    <name evidence="7" type="ORF">IAA67_07980</name>
</gene>
<dbReference type="AlphaFoldDB" id="A0A9D1CP77"/>
<evidence type="ECO:0000256" key="3">
    <source>
        <dbReference type="ARBA" id="ARBA00022777"/>
    </source>
</evidence>
<dbReference type="InterPro" id="IPR007373">
    <property type="entry name" value="Thiamin_PyroPKinase_B1-bd"/>
</dbReference>
<keyword evidence="2" id="KW-0547">Nucleotide-binding</keyword>
<dbReference type="Gene3D" id="3.40.50.10240">
    <property type="entry name" value="Thiamin pyrophosphokinase, catalytic domain"/>
    <property type="match status" value="1"/>
</dbReference>
<dbReference type="GO" id="GO:0030975">
    <property type="term" value="F:thiamine binding"/>
    <property type="evidence" value="ECO:0007669"/>
    <property type="project" value="InterPro"/>
</dbReference>
<sequence length="210" mass="23372">MTQTAQRCVIIGGADIQTYERLRAQLRPDDYCIYCDSGLKHREALGVPPSLIVGDFDSHETPHADVETIVLPTVKDDTDTVYAVKEGLRRGFSDFLLLGVVGGRLDHTLGNVFILYYLDQQGKRGRILDDFSEMELVSAQPVSIPDRCSFFSLLNLSGRAKGVTIEHAKYCLRDAEIPCEYQYGVSNEVLPGETATVSVREGKLLLIRVF</sequence>
<dbReference type="GO" id="GO:0005524">
    <property type="term" value="F:ATP binding"/>
    <property type="evidence" value="ECO:0007669"/>
    <property type="project" value="UniProtKB-KW"/>
</dbReference>
<evidence type="ECO:0000256" key="1">
    <source>
        <dbReference type="ARBA" id="ARBA00022679"/>
    </source>
</evidence>
<name>A0A9D1CP77_9FIRM</name>
<evidence type="ECO:0000256" key="4">
    <source>
        <dbReference type="ARBA" id="ARBA00022840"/>
    </source>
</evidence>
<dbReference type="NCBIfam" id="TIGR01378">
    <property type="entry name" value="thi_PPkinase"/>
    <property type="match status" value="1"/>
</dbReference>
<reference evidence="7" key="2">
    <citation type="journal article" date="2021" name="PeerJ">
        <title>Extensive microbial diversity within the chicken gut microbiome revealed by metagenomics and culture.</title>
        <authorList>
            <person name="Gilroy R."/>
            <person name="Ravi A."/>
            <person name="Getino M."/>
            <person name="Pursley I."/>
            <person name="Horton D.L."/>
            <person name="Alikhan N.F."/>
            <person name="Baker D."/>
            <person name="Gharbi K."/>
            <person name="Hall N."/>
            <person name="Watson M."/>
            <person name="Adriaenssens E.M."/>
            <person name="Foster-Nyarko E."/>
            <person name="Jarju S."/>
            <person name="Secka A."/>
            <person name="Antonio M."/>
            <person name="Oren A."/>
            <person name="Chaudhuri R.R."/>
            <person name="La Ragione R."/>
            <person name="Hildebrand F."/>
            <person name="Pallen M.J."/>
        </authorList>
    </citation>
    <scope>NUCLEOTIDE SEQUENCE</scope>
    <source>
        <strain evidence="7">ChiSjej2B20-13462</strain>
    </source>
</reference>
<dbReference type="GO" id="GO:0009229">
    <property type="term" value="P:thiamine diphosphate biosynthetic process"/>
    <property type="evidence" value="ECO:0007669"/>
    <property type="project" value="InterPro"/>
</dbReference>
<dbReference type="EC" id="2.7.6.2" evidence="5"/>
<keyword evidence="3" id="KW-0418">Kinase</keyword>
<dbReference type="PANTHER" id="PTHR41299">
    <property type="entry name" value="THIAMINE PYROPHOSPHOKINASE"/>
    <property type="match status" value="1"/>
</dbReference>
<dbReference type="InterPro" id="IPR053149">
    <property type="entry name" value="TPK"/>
</dbReference>
<evidence type="ECO:0000256" key="2">
    <source>
        <dbReference type="ARBA" id="ARBA00022741"/>
    </source>
</evidence>
<protein>
    <recommendedName>
        <fullName evidence="5">Thiamine diphosphokinase</fullName>
        <ecNumber evidence="5">2.7.6.2</ecNumber>
    </recommendedName>
</protein>
<comment type="caution">
    <text evidence="7">The sequence shown here is derived from an EMBL/GenBank/DDBJ whole genome shotgun (WGS) entry which is preliminary data.</text>
</comment>
<dbReference type="EMBL" id="DVFN01000112">
    <property type="protein sequence ID" value="HIQ70250.1"/>
    <property type="molecule type" value="Genomic_DNA"/>
</dbReference>
<evidence type="ECO:0000313" key="7">
    <source>
        <dbReference type="EMBL" id="HIQ70250.1"/>
    </source>
</evidence>
<evidence type="ECO:0000259" key="6">
    <source>
        <dbReference type="SMART" id="SM00983"/>
    </source>
</evidence>
<dbReference type="GO" id="GO:0006772">
    <property type="term" value="P:thiamine metabolic process"/>
    <property type="evidence" value="ECO:0007669"/>
    <property type="project" value="UniProtKB-UniRule"/>
</dbReference>
<evidence type="ECO:0000256" key="5">
    <source>
        <dbReference type="NCBIfam" id="TIGR01378"/>
    </source>
</evidence>